<keyword evidence="3 5" id="KW-1133">Transmembrane helix</keyword>
<feature type="transmembrane region" description="Helical" evidence="5">
    <location>
        <begin position="404"/>
        <end position="421"/>
    </location>
</feature>
<keyword evidence="2 5" id="KW-0812">Transmembrane</keyword>
<feature type="transmembrane region" description="Helical" evidence="5">
    <location>
        <begin position="24"/>
        <end position="43"/>
    </location>
</feature>
<dbReference type="AlphaFoldDB" id="A0A7X4LQN0"/>
<dbReference type="Proteomes" id="UP000462621">
    <property type="component" value="Unassembled WGS sequence"/>
</dbReference>
<dbReference type="PANTHER" id="PTHR37422:SF21">
    <property type="entry name" value="EXOQ-LIKE PROTEIN"/>
    <property type="match status" value="1"/>
</dbReference>
<evidence type="ECO:0000259" key="6">
    <source>
        <dbReference type="Pfam" id="PF04932"/>
    </source>
</evidence>
<gene>
    <name evidence="9" type="ORF">F9817_22170</name>
</gene>
<name>A0A7X4LQN0_9VIBR</name>
<feature type="transmembrane region" description="Helical" evidence="5">
    <location>
        <begin position="55"/>
        <end position="72"/>
    </location>
</feature>
<dbReference type="RefSeq" id="WP_161158392.1">
    <property type="nucleotide sequence ID" value="NZ_WEKT01000078.1"/>
</dbReference>
<feature type="transmembrane region" description="Helical" evidence="5">
    <location>
        <begin position="105"/>
        <end position="124"/>
    </location>
</feature>
<evidence type="ECO:0000256" key="2">
    <source>
        <dbReference type="ARBA" id="ARBA00022692"/>
    </source>
</evidence>
<dbReference type="PANTHER" id="PTHR37422">
    <property type="entry name" value="TEICHURONIC ACID BIOSYNTHESIS PROTEIN TUAE"/>
    <property type="match status" value="1"/>
</dbReference>
<dbReference type="GO" id="GO:0016874">
    <property type="term" value="F:ligase activity"/>
    <property type="evidence" value="ECO:0007669"/>
    <property type="project" value="UniProtKB-KW"/>
</dbReference>
<feature type="transmembrane region" description="Helical" evidence="5">
    <location>
        <begin position="210"/>
        <end position="227"/>
    </location>
</feature>
<feature type="transmembrane region" description="Helical" evidence="5">
    <location>
        <begin position="79"/>
        <end position="99"/>
    </location>
</feature>
<feature type="transmembrane region" description="Helical" evidence="5">
    <location>
        <begin position="350"/>
        <end position="374"/>
    </location>
</feature>
<dbReference type="EMBL" id="WEKT01000078">
    <property type="protein sequence ID" value="MZI95896.1"/>
    <property type="molecule type" value="Genomic_DNA"/>
</dbReference>
<protein>
    <submittedName>
        <fullName evidence="9">Ligase</fullName>
    </submittedName>
</protein>
<feature type="transmembrane region" description="Helical" evidence="5">
    <location>
        <begin position="177"/>
        <end position="198"/>
    </location>
</feature>
<feature type="domain" description="Virulence factor membrane-bound polymerase C-terminal" evidence="7">
    <location>
        <begin position="386"/>
        <end position="566"/>
    </location>
</feature>
<evidence type="ECO:0000256" key="3">
    <source>
        <dbReference type="ARBA" id="ARBA00022989"/>
    </source>
</evidence>
<feature type="domain" description="Protein glycosylation ligase" evidence="8">
    <location>
        <begin position="172"/>
        <end position="197"/>
    </location>
</feature>
<proteinExistence type="predicted"/>
<dbReference type="GO" id="GO:0016020">
    <property type="term" value="C:membrane"/>
    <property type="evidence" value="ECO:0007669"/>
    <property type="project" value="UniProtKB-SubCell"/>
</dbReference>
<dbReference type="InterPro" id="IPR031726">
    <property type="entry name" value="PglL_A"/>
</dbReference>
<organism evidence="9 10">
    <name type="scientific">Vibrio eleionomae</name>
    <dbReference type="NCBI Taxonomy" id="2653505"/>
    <lineage>
        <taxon>Bacteria</taxon>
        <taxon>Pseudomonadati</taxon>
        <taxon>Pseudomonadota</taxon>
        <taxon>Gammaproteobacteria</taxon>
        <taxon>Vibrionales</taxon>
        <taxon>Vibrionaceae</taxon>
        <taxon>Vibrio</taxon>
    </lineage>
</organism>
<dbReference type="Pfam" id="PF11846">
    <property type="entry name" value="Wzy_C_2"/>
    <property type="match status" value="1"/>
</dbReference>
<feature type="transmembrane region" description="Helical" evidence="5">
    <location>
        <begin position="441"/>
        <end position="460"/>
    </location>
</feature>
<reference evidence="9 10" key="1">
    <citation type="submission" date="2019-10" db="EMBL/GenBank/DDBJ databases">
        <title>Vibrio sp. nov. isolated from a shrimp pond.</title>
        <authorList>
            <person name="Gomez-Gil B."/>
            <person name="Enciso-Ibarra J."/>
            <person name="Enciso-Ibarra K."/>
            <person name="Bolan-Mejia C."/>
        </authorList>
    </citation>
    <scope>NUCLEOTIDE SEQUENCE [LARGE SCALE GENOMIC DNA]</scope>
    <source>
        <strain evidence="9 10">CAIM 722</strain>
    </source>
</reference>
<evidence type="ECO:0000313" key="9">
    <source>
        <dbReference type="EMBL" id="MZI95896.1"/>
    </source>
</evidence>
<keyword evidence="4 5" id="KW-0472">Membrane</keyword>
<feature type="domain" description="O-antigen ligase-related" evidence="6">
    <location>
        <begin position="221"/>
        <end position="362"/>
    </location>
</feature>
<keyword evidence="9" id="KW-0436">Ligase</keyword>
<feature type="transmembrane region" description="Helical" evidence="5">
    <location>
        <begin position="381"/>
        <end position="398"/>
    </location>
</feature>
<dbReference type="InterPro" id="IPR051533">
    <property type="entry name" value="WaaL-like"/>
</dbReference>
<dbReference type="Pfam" id="PF04932">
    <property type="entry name" value="Wzy_C"/>
    <property type="match status" value="1"/>
</dbReference>
<comment type="subcellular location">
    <subcellularLocation>
        <location evidence="1">Membrane</location>
        <topology evidence="1">Multi-pass membrane protein</topology>
    </subcellularLocation>
</comment>
<keyword evidence="10" id="KW-1185">Reference proteome</keyword>
<evidence type="ECO:0000313" key="10">
    <source>
        <dbReference type="Proteomes" id="UP000462621"/>
    </source>
</evidence>
<accession>A0A7X4LQN0</accession>
<evidence type="ECO:0000256" key="5">
    <source>
        <dbReference type="SAM" id="Phobius"/>
    </source>
</evidence>
<sequence length="592" mass="67771">MALVLLSGTKMEPDAPKVPLNKPFIYLIGIIYLYAMHFYMPNIGGAGLHLPFNNTTWMVLSFAVAVGFYQLANQRILRYTKLTISLFCACLLMTIPVFYHDASFSQSYMRLIGLWSGFIFFLMLQQFRFSNKEKQSLLWLILLGVLIEAFIGIYQFLGNFQPAAEGVKYLRPYGTFRQPNVMASFLATGLMLSAYLLARQATKYGRNVKELGVLFFTPLITLPLLVVLASRTAWLGTILGVALILPYLYKYASKKRFYIWVSLLIIGLAIGISTLFIQSTGGVVSNKADLESPRRYTFPQAIDMVIEKPFTGYGYGKFEEKYALYTARQHQLNPSYHPGLPSMDHPHNELLYWAVEGGLVPIAGIFIAAAFVLLRISQTKKGTRLALFALLVPIALHTQLEYPFYHSAAHWITFLILLYWIDQRSIHFHQLTFSLTIKRILRISSLLVPALTTAFMLTSLQTNYVLAKFERTKDHDPALLEQVTNLTVWKDRFDWDTYTTYLKLGLDENKSAYIQPYIDWSLEIIKRQPRPIFYRNLIFAYQFIGEKSRADQIRSEAEFLFPNIDFSHIRYENGRIVDTISSVSSSVSISKP</sequence>
<feature type="transmembrane region" description="Helical" evidence="5">
    <location>
        <begin position="233"/>
        <end position="250"/>
    </location>
</feature>
<evidence type="ECO:0000256" key="4">
    <source>
        <dbReference type="ARBA" id="ARBA00023136"/>
    </source>
</evidence>
<evidence type="ECO:0000259" key="8">
    <source>
        <dbReference type="Pfam" id="PF15864"/>
    </source>
</evidence>
<evidence type="ECO:0000256" key="1">
    <source>
        <dbReference type="ARBA" id="ARBA00004141"/>
    </source>
</evidence>
<dbReference type="InterPro" id="IPR021797">
    <property type="entry name" value="Wzy_C_2"/>
</dbReference>
<comment type="caution">
    <text evidence="9">The sequence shown here is derived from an EMBL/GenBank/DDBJ whole genome shotgun (WGS) entry which is preliminary data.</text>
</comment>
<dbReference type="Pfam" id="PF15864">
    <property type="entry name" value="PglL_A"/>
    <property type="match status" value="1"/>
</dbReference>
<feature type="transmembrane region" description="Helical" evidence="5">
    <location>
        <begin position="136"/>
        <end position="157"/>
    </location>
</feature>
<evidence type="ECO:0000259" key="7">
    <source>
        <dbReference type="Pfam" id="PF11846"/>
    </source>
</evidence>
<feature type="transmembrane region" description="Helical" evidence="5">
    <location>
        <begin position="257"/>
        <end position="277"/>
    </location>
</feature>
<dbReference type="InterPro" id="IPR007016">
    <property type="entry name" value="O-antigen_ligase-rel_domated"/>
</dbReference>